<proteinExistence type="predicted"/>
<comment type="caution">
    <text evidence="1">The sequence shown here is derived from an EMBL/GenBank/DDBJ whole genome shotgun (WGS) entry which is preliminary data.</text>
</comment>
<dbReference type="AlphaFoldDB" id="X1V568"/>
<gene>
    <name evidence="1" type="ORF">S12H4_56243</name>
</gene>
<dbReference type="EMBL" id="BARW01036186">
    <property type="protein sequence ID" value="GAJ24859.1"/>
    <property type="molecule type" value="Genomic_DNA"/>
</dbReference>
<evidence type="ECO:0000313" key="1">
    <source>
        <dbReference type="EMBL" id="GAJ24859.1"/>
    </source>
</evidence>
<sequence length="107" mass="12144">MRRDDLGEILLLFLGNVDDKRARLDQDSSGFDQLKDLDFTFLAERGIEKNEIEIQFHPPQEMLHRQEVELDVLLDKGGVAGKDGAFAPVFLDKYHRLGAPGSRFDAD</sequence>
<accession>X1V568</accession>
<reference evidence="1" key="1">
    <citation type="journal article" date="2014" name="Front. Microbiol.">
        <title>High frequency of phylogenetically diverse reductive dehalogenase-homologous genes in deep subseafloor sedimentary metagenomes.</title>
        <authorList>
            <person name="Kawai M."/>
            <person name="Futagami T."/>
            <person name="Toyoda A."/>
            <person name="Takaki Y."/>
            <person name="Nishi S."/>
            <person name="Hori S."/>
            <person name="Arai W."/>
            <person name="Tsubouchi T."/>
            <person name="Morono Y."/>
            <person name="Uchiyama I."/>
            <person name="Ito T."/>
            <person name="Fujiyama A."/>
            <person name="Inagaki F."/>
            <person name="Takami H."/>
        </authorList>
    </citation>
    <scope>NUCLEOTIDE SEQUENCE</scope>
    <source>
        <strain evidence="1">Expedition CK06-06</strain>
    </source>
</reference>
<protein>
    <submittedName>
        <fullName evidence="1">Uncharacterized protein</fullName>
    </submittedName>
</protein>
<name>X1V568_9ZZZZ</name>
<organism evidence="1">
    <name type="scientific">marine sediment metagenome</name>
    <dbReference type="NCBI Taxonomy" id="412755"/>
    <lineage>
        <taxon>unclassified sequences</taxon>
        <taxon>metagenomes</taxon>
        <taxon>ecological metagenomes</taxon>
    </lineage>
</organism>